<reference evidence="14 15" key="1">
    <citation type="journal article" date="2024" name="Front Chem Biol">
        <title>Unveiling the potential of Daldinia eschscholtzii MFLUCC 19-0629 through bioactivity and bioinformatics studies for enhanced sustainable agriculture production.</title>
        <authorList>
            <person name="Brooks S."/>
            <person name="Weaver J.A."/>
            <person name="Klomchit A."/>
            <person name="Alharthi S.A."/>
            <person name="Onlamun T."/>
            <person name="Nurani R."/>
            <person name="Vong T.K."/>
            <person name="Alberti F."/>
            <person name="Greco C."/>
        </authorList>
    </citation>
    <scope>NUCLEOTIDE SEQUENCE [LARGE SCALE GENOMIC DNA]</scope>
    <source>
        <strain evidence="14">MFLUCC 19-0629</strain>
    </source>
</reference>
<keyword evidence="7" id="KW-0256">Endoplasmic reticulum</keyword>
<evidence type="ECO:0000256" key="9">
    <source>
        <dbReference type="ARBA" id="ARBA00022989"/>
    </source>
</evidence>
<keyword evidence="8" id="KW-0653">Protein transport</keyword>
<dbReference type="InterPro" id="IPR005578">
    <property type="entry name" value="Yif1_fam"/>
</dbReference>
<evidence type="ECO:0000256" key="13">
    <source>
        <dbReference type="SAM" id="Phobius"/>
    </source>
</evidence>
<evidence type="ECO:0000256" key="2">
    <source>
        <dbReference type="ARBA" id="ARBA00004653"/>
    </source>
</evidence>
<feature type="transmembrane region" description="Helical" evidence="13">
    <location>
        <begin position="183"/>
        <end position="205"/>
    </location>
</feature>
<keyword evidence="5" id="KW-0813">Transport</keyword>
<feature type="region of interest" description="Disordered" evidence="12">
    <location>
        <begin position="1"/>
        <end position="52"/>
    </location>
</feature>
<keyword evidence="15" id="KW-1185">Reference proteome</keyword>
<evidence type="ECO:0000256" key="1">
    <source>
        <dbReference type="ARBA" id="ARBA00004477"/>
    </source>
</evidence>
<evidence type="ECO:0000256" key="8">
    <source>
        <dbReference type="ARBA" id="ARBA00022927"/>
    </source>
</evidence>
<comment type="similarity">
    <text evidence="3">Belongs to the peroxisomal membrane protein PXMP2/4 family.</text>
</comment>
<proteinExistence type="inferred from homology"/>
<dbReference type="GO" id="GO:0015031">
    <property type="term" value="P:protein transport"/>
    <property type="evidence" value="ECO:0007669"/>
    <property type="project" value="UniProtKB-KW"/>
</dbReference>
<evidence type="ECO:0000256" key="10">
    <source>
        <dbReference type="ARBA" id="ARBA00023034"/>
    </source>
</evidence>
<comment type="subcellular location">
    <subcellularLocation>
        <location evidence="1">Endoplasmic reticulum membrane</location>
        <topology evidence="1">Multi-pass membrane protein</topology>
    </subcellularLocation>
    <subcellularLocation>
        <location evidence="2">Golgi apparatus membrane</location>
        <topology evidence="2">Multi-pass membrane protein</topology>
    </subcellularLocation>
</comment>
<name>A0AAX6MI75_9PEZI</name>
<dbReference type="InterPro" id="IPR007248">
    <property type="entry name" value="Mpv17_PMP22"/>
</dbReference>
<dbReference type="Proteomes" id="UP001369815">
    <property type="component" value="Unassembled WGS sequence"/>
</dbReference>
<dbReference type="GO" id="GO:0005793">
    <property type="term" value="C:endoplasmic reticulum-Golgi intermediate compartment"/>
    <property type="evidence" value="ECO:0007669"/>
    <property type="project" value="TreeGrafter"/>
</dbReference>
<evidence type="ECO:0000256" key="5">
    <source>
        <dbReference type="ARBA" id="ARBA00022448"/>
    </source>
</evidence>
<dbReference type="Pfam" id="PF03878">
    <property type="entry name" value="YIF1"/>
    <property type="match status" value="1"/>
</dbReference>
<comment type="caution">
    <text evidence="14">The sequence shown here is derived from an EMBL/GenBank/DDBJ whole genome shotgun (WGS) entry which is preliminary data.</text>
</comment>
<keyword evidence="11 13" id="KW-0472">Membrane</keyword>
<sequence>MQQHPNYGHSPPLHHPVPQHVSTVPQLRSPPPPMPSSQPQQQGVYGNPYQQGTPAAGSNVFGTYGNFMSDPMAAQFMGTVGQNAFKHVEQNMNRWVNFSALKHYFNVSNKYVINKLFLVLFPWRHKPWSRRQAVGPNGQEGWYLPPRDDINSPDMYIPVMALVTYILLSTLIAGLRGQFQPELLGYTASTAGVVVILEILLLKLGCYFLSISNESQLLDLVAYSGYKFVGIIVTVAIAELMNGGKGTGGWIGWTVFLYTFLANSLFLVPLVIDWVPVFQFILYSLLNVPPNFLWQEFLEESFPGYHIIPTSVAVASAAANDEKALEKEEEEGKLVERKLHVSNTIIKMILDQTVGAVVNTFLFSLFIHSIQDAMLRPLGAPLSGPAKSAQYLFSRGAIDYSRVNWADVLARSRAEFYDLLAAGWRVWPVVSLINFAFIKSIQGRNLVGGIAGVGWGIYMSLVAAR</sequence>
<feature type="transmembrane region" description="Helical" evidence="13">
    <location>
        <begin position="155"/>
        <end position="177"/>
    </location>
</feature>
<feature type="transmembrane region" description="Helical" evidence="13">
    <location>
        <begin position="419"/>
        <end position="438"/>
    </location>
</feature>
<feature type="transmembrane region" description="Helical" evidence="13">
    <location>
        <begin position="250"/>
        <end position="272"/>
    </location>
</feature>
<evidence type="ECO:0000256" key="4">
    <source>
        <dbReference type="ARBA" id="ARBA00009727"/>
    </source>
</evidence>
<evidence type="ECO:0000256" key="7">
    <source>
        <dbReference type="ARBA" id="ARBA00022824"/>
    </source>
</evidence>
<dbReference type="PANTHER" id="PTHR14083:SF0">
    <property type="entry name" value="YIP1D-INTERACTING FACTOR 1, ISOFORM C"/>
    <property type="match status" value="1"/>
</dbReference>
<dbReference type="GO" id="GO:0006888">
    <property type="term" value="P:endoplasmic reticulum to Golgi vesicle-mediated transport"/>
    <property type="evidence" value="ECO:0007669"/>
    <property type="project" value="InterPro"/>
</dbReference>
<keyword evidence="6 13" id="KW-0812">Transmembrane</keyword>
<evidence type="ECO:0000256" key="3">
    <source>
        <dbReference type="ARBA" id="ARBA00006824"/>
    </source>
</evidence>
<keyword evidence="9 13" id="KW-1133">Transmembrane helix</keyword>
<dbReference type="PANTHER" id="PTHR14083">
    <property type="entry name" value="YIP1 INTERACTING FACTOR HOMOLOG YIF1 PROTEIN"/>
    <property type="match status" value="1"/>
</dbReference>
<dbReference type="GO" id="GO:0005789">
    <property type="term" value="C:endoplasmic reticulum membrane"/>
    <property type="evidence" value="ECO:0007669"/>
    <property type="project" value="UniProtKB-SubCell"/>
</dbReference>
<evidence type="ECO:0000313" key="14">
    <source>
        <dbReference type="EMBL" id="KAK6952156.1"/>
    </source>
</evidence>
<evidence type="ECO:0000256" key="11">
    <source>
        <dbReference type="ARBA" id="ARBA00023136"/>
    </source>
</evidence>
<dbReference type="EMBL" id="JBANMG010000006">
    <property type="protein sequence ID" value="KAK6952156.1"/>
    <property type="molecule type" value="Genomic_DNA"/>
</dbReference>
<feature type="transmembrane region" description="Helical" evidence="13">
    <location>
        <begin position="348"/>
        <end position="370"/>
    </location>
</feature>
<gene>
    <name evidence="14" type="ORF">Daesc_006688</name>
</gene>
<dbReference type="GO" id="GO:0030134">
    <property type="term" value="C:COPII-coated ER to Golgi transport vesicle"/>
    <property type="evidence" value="ECO:0007669"/>
    <property type="project" value="TreeGrafter"/>
</dbReference>
<protein>
    <submittedName>
        <fullName evidence="14">Uncharacterized protein</fullName>
    </submittedName>
</protein>
<evidence type="ECO:0000313" key="15">
    <source>
        <dbReference type="Proteomes" id="UP001369815"/>
    </source>
</evidence>
<dbReference type="AlphaFoldDB" id="A0AAX6MI75"/>
<dbReference type="Pfam" id="PF04117">
    <property type="entry name" value="Mpv17_PMP22"/>
    <property type="match status" value="1"/>
</dbReference>
<accession>A0AAX6MI75</accession>
<feature type="transmembrane region" description="Helical" evidence="13">
    <location>
        <begin position="445"/>
        <end position="464"/>
    </location>
</feature>
<dbReference type="GO" id="GO:0000139">
    <property type="term" value="C:Golgi membrane"/>
    <property type="evidence" value="ECO:0007669"/>
    <property type="project" value="UniProtKB-SubCell"/>
</dbReference>
<feature type="transmembrane region" description="Helical" evidence="13">
    <location>
        <begin position="217"/>
        <end position="238"/>
    </location>
</feature>
<comment type="similarity">
    <text evidence="4">Belongs to the YIF1 family.</text>
</comment>
<evidence type="ECO:0000256" key="6">
    <source>
        <dbReference type="ARBA" id="ARBA00022692"/>
    </source>
</evidence>
<organism evidence="14 15">
    <name type="scientific">Daldinia eschscholtzii</name>
    <dbReference type="NCBI Taxonomy" id="292717"/>
    <lineage>
        <taxon>Eukaryota</taxon>
        <taxon>Fungi</taxon>
        <taxon>Dikarya</taxon>
        <taxon>Ascomycota</taxon>
        <taxon>Pezizomycotina</taxon>
        <taxon>Sordariomycetes</taxon>
        <taxon>Xylariomycetidae</taxon>
        <taxon>Xylariales</taxon>
        <taxon>Hypoxylaceae</taxon>
        <taxon>Daldinia</taxon>
    </lineage>
</organism>
<keyword evidence="10" id="KW-0333">Golgi apparatus</keyword>
<evidence type="ECO:0000256" key="12">
    <source>
        <dbReference type="SAM" id="MobiDB-lite"/>
    </source>
</evidence>